<accession>A0ABW5ILS9</accession>
<dbReference type="EMBL" id="JBHULU010000013">
    <property type="protein sequence ID" value="MFD2514179.1"/>
    <property type="molecule type" value="Genomic_DNA"/>
</dbReference>
<evidence type="ECO:0000313" key="2">
    <source>
        <dbReference type="Proteomes" id="UP001597544"/>
    </source>
</evidence>
<sequence length="236" mass="26471">MKTETANLASLLAEEAWRICGSVGAVKPYPWIDPNQLYFHLIEGIQLDNWNRRPIQALAAYFSGDVTAMEKMGLDAGKNLYLHGHTGCGKSSLINKIWRIRNFVKLEAKKLAGMVMETGYEPFYKYGSGIGMHGTGGLPPELLIDDVGWEPPVNRMGTKIEVIDEMLCYRENAFNQYGVRTILVSNNPPDQFLPDYGERAHSRLAHYNIISFPDGGPDRRALKKIELVTTPKNNIS</sequence>
<gene>
    <name evidence="1" type="ORF">ACFSRY_09900</name>
</gene>
<organism evidence="1 2">
    <name type="scientific">Pontibacter locisalis</name>
    <dbReference type="NCBI Taxonomy" id="1719035"/>
    <lineage>
        <taxon>Bacteria</taxon>
        <taxon>Pseudomonadati</taxon>
        <taxon>Bacteroidota</taxon>
        <taxon>Cytophagia</taxon>
        <taxon>Cytophagales</taxon>
        <taxon>Hymenobacteraceae</taxon>
        <taxon>Pontibacter</taxon>
    </lineage>
</organism>
<evidence type="ECO:0000313" key="1">
    <source>
        <dbReference type="EMBL" id="MFD2514179.1"/>
    </source>
</evidence>
<comment type="caution">
    <text evidence="1">The sequence shown here is derived from an EMBL/GenBank/DDBJ whole genome shotgun (WGS) entry which is preliminary data.</text>
</comment>
<reference evidence="2" key="1">
    <citation type="journal article" date="2019" name="Int. J. Syst. Evol. Microbiol.">
        <title>The Global Catalogue of Microorganisms (GCM) 10K type strain sequencing project: providing services to taxonomists for standard genome sequencing and annotation.</title>
        <authorList>
            <consortium name="The Broad Institute Genomics Platform"/>
            <consortium name="The Broad Institute Genome Sequencing Center for Infectious Disease"/>
            <person name="Wu L."/>
            <person name="Ma J."/>
        </authorList>
    </citation>
    <scope>NUCLEOTIDE SEQUENCE [LARGE SCALE GENOMIC DNA]</scope>
    <source>
        <strain evidence="2">KCTC 42498</strain>
    </source>
</reference>
<dbReference type="Gene3D" id="3.40.50.300">
    <property type="entry name" value="P-loop containing nucleotide triphosphate hydrolases"/>
    <property type="match status" value="1"/>
</dbReference>
<dbReference type="SUPFAM" id="SSF52540">
    <property type="entry name" value="P-loop containing nucleoside triphosphate hydrolases"/>
    <property type="match status" value="1"/>
</dbReference>
<dbReference type="RefSeq" id="WP_377506237.1">
    <property type="nucleotide sequence ID" value="NZ_JBHULU010000013.1"/>
</dbReference>
<protein>
    <recommendedName>
        <fullName evidence="3">DNA replication protein DnaC</fullName>
    </recommendedName>
</protein>
<dbReference type="Proteomes" id="UP001597544">
    <property type="component" value="Unassembled WGS sequence"/>
</dbReference>
<evidence type="ECO:0008006" key="3">
    <source>
        <dbReference type="Google" id="ProtNLM"/>
    </source>
</evidence>
<dbReference type="InterPro" id="IPR027417">
    <property type="entry name" value="P-loop_NTPase"/>
</dbReference>
<keyword evidence="2" id="KW-1185">Reference proteome</keyword>
<proteinExistence type="predicted"/>
<name>A0ABW5ILS9_9BACT</name>